<evidence type="ECO:0000313" key="1">
    <source>
        <dbReference type="EMBL" id="KKL13717.1"/>
    </source>
</evidence>
<name>A0A0F9BIV6_9ZZZZ</name>
<organism evidence="1">
    <name type="scientific">marine sediment metagenome</name>
    <dbReference type="NCBI Taxonomy" id="412755"/>
    <lineage>
        <taxon>unclassified sequences</taxon>
        <taxon>metagenomes</taxon>
        <taxon>ecological metagenomes</taxon>
    </lineage>
</organism>
<dbReference type="AlphaFoldDB" id="A0A0F9BIV6"/>
<gene>
    <name evidence="1" type="ORF">LCGC14_2522950</name>
</gene>
<feature type="non-terminal residue" evidence="1">
    <location>
        <position position="22"/>
    </location>
</feature>
<dbReference type="EMBL" id="LAZR01040748">
    <property type="protein sequence ID" value="KKL13717.1"/>
    <property type="molecule type" value="Genomic_DNA"/>
</dbReference>
<sequence>MTDTPFEAIIKWRDETVRLKII</sequence>
<accession>A0A0F9BIV6</accession>
<comment type="caution">
    <text evidence="1">The sequence shown here is derived from an EMBL/GenBank/DDBJ whole genome shotgun (WGS) entry which is preliminary data.</text>
</comment>
<proteinExistence type="predicted"/>
<reference evidence="1" key="1">
    <citation type="journal article" date="2015" name="Nature">
        <title>Complex archaea that bridge the gap between prokaryotes and eukaryotes.</title>
        <authorList>
            <person name="Spang A."/>
            <person name="Saw J.H."/>
            <person name="Jorgensen S.L."/>
            <person name="Zaremba-Niedzwiedzka K."/>
            <person name="Martijn J."/>
            <person name="Lind A.E."/>
            <person name="van Eijk R."/>
            <person name="Schleper C."/>
            <person name="Guy L."/>
            <person name="Ettema T.J."/>
        </authorList>
    </citation>
    <scope>NUCLEOTIDE SEQUENCE</scope>
</reference>
<protein>
    <submittedName>
        <fullName evidence="1">Uncharacterized protein</fullName>
    </submittedName>
</protein>